<dbReference type="Gene3D" id="3.80.10.10">
    <property type="entry name" value="Ribonuclease Inhibitor"/>
    <property type="match status" value="1"/>
</dbReference>
<feature type="compositionally biased region" description="Low complexity" evidence="3">
    <location>
        <begin position="630"/>
        <end position="641"/>
    </location>
</feature>
<keyword evidence="2" id="KW-0677">Repeat</keyword>
<dbReference type="PANTHER" id="PTHR48125">
    <property type="entry name" value="LP07818P1"/>
    <property type="match status" value="1"/>
</dbReference>
<evidence type="ECO:0000313" key="8">
    <source>
        <dbReference type="Proteomes" id="UP001596310"/>
    </source>
</evidence>
<feature type="region of interest" description="Disordered" evidence="3">
    <location>
        <begin position="537"/>
        <end position="664"/>
    </location>
</feature>
<evidence type="ECO:0000259" key="6">
    <source>
        <dbReference type="Pfam" id="PF07523"/>
    </source>
</evidence>
<feature type="compositionally biased region" description="Polar residues" evidence="3">
    <location>
        <begin position="652"/>
        <end position="664"/>
    </location>
</feature>
<feature type="compositionally biased region" description="Polar residues" evidence="3">
    <location>
        <begin position="568"/>
        <end position="583"/>
    </location>
</feature>
<keyword evidence="8" id="KW-1185">Reference proteome</keyword>
<gene>
    <name evidence="7" type="ORF">ACFQHW_02830</name>
</gene>
<organism evidence="7 8">
    <name type="scientific">Lapidilactobacillus achengensis</name>
    <dbReference type="NCBI Taxonomy" id="2486000"/>
    <lineage>
        <taxon>Bacteria</taxon>
        <taxon>Bacillati</taxon>
        <taxon>Bacillota</taxon>
        <taxon>Bacilli</taxon>
        <taxon>Lactobacillales</taxon>
        <taxon>Lactobacillaceae</taxon>
        <taxon>Lapidilactobacillus</taxon>
    </lineage>
</organism>
<dbReference type="InterPro" id="IPR013783">
    <property type="entry name" value="Ig-like_fold"/>
</dbReference>
<keyword evidence="4" id="KW-0812">Transmembrane</keyword>
<keyword evidence="5" id="KW-0732">Signal</keyword>
<evidence type="ECO:0000313" key="7">
    <source>
        <dbReference type="EMBL" id="MFC6314499.1"/>
    </source>
</evidence>
<dbReference type="Pfam" id="PF12799">
    <property type="entry name" value="LRR_4"/>
    <property type="match status" value="1"/>
</dbReference>
<dbReference type="Gene3D" id="2.60.40.10">
    <property type="entry name" value="Immunoglobulins"/>
    <property type="match status" value="2"/>
</dbReference>
<protein>
    <submittedName>
        <fullName evidence="7">Bacterial Ig-like domain-containing protein</fullName>
    </submittedName>
</protein>
<feature type="signal peptide" evidence="5">
    <location>
        <begin position="1"/>
        <end position="30"/>
    </location>
</feature>
<reference evidence="8" key="1">
    <citation type="journal article" date="2019" name="Int. J. Syst. Evol. Microbiol.">
        <title>The Global Catalogue of Microorganisms (GCM) 10K type strain sequencing project: providing services to taxonomists for standard genome sequencing and annotation.</title>
        <authorList>
            <consortium name="The Broad Institute Genomics Platform"/>
            <consortium name="The Broad Institute Genome Sequencing Center for Infectious Disease"/>
            <person name="Wu L."/>
            <person name="Ma J."/>
        </authorList>
    </citation>
    <scope>NUCLEOTIDE SEQUENCE [LARGE SCALE GENOMIC DNA]</scope>
    <source>
        <strain evidence="8">CCM 8897</strain>
    </source>
</reference>
<dbReference type="SUPFAM" id="SSF52058">
    <property type="entry name" value="L domain-like"/>
    <property type="match status" value="1"/>
</dbReference>
<feature type="compositionally biased region" description="Low complexity" evidence="3">
    <location>
        <begin position="58"/>
        <end position="69"/>
    </location>
</feature>
<feature type="compositionally biased region" description="Pro residues" evidence="3">
    <location>
        <begin position="546"/>
        <end position="555"/>
    </location>
</feature>
<feature type="compositionally biased region" description="Polar residues" evidence="3">
    <location>
        <begin position="604"/>
        <end position="623"/>
    </location>
</feature>
<feature type="domain" description="Ig-like" evidence="6">
    <location>
        <begin position="469"/>
        <end position="535"/>
    </location>
</feature>
<name>A0ABW1UKN7_9LACO</name>
<evidence type="ECO:0000256" key="4">
    <source>
        <dbReference type="SAM" id="Phobius"/>
    </source>
</evidence>
<feature type="region of interest" description="Disordered" evidence="3">
    <location>
        <begin position="34"/>
        <end position="74"/>
    </location>
</feature>
<dbReference type="InterPro" id="IPR032675">
    <property type="entry name" value="LRR_dom_sf"/>
</dbReference>
<dbReference type="PROSITE" id="PS51450">
    <property type="entry name" value="LRR"/>
    <property type="match status" value="2"/>
</dbReference>
<accession>A0ABW1UKN7</accession>
<feature type="transmembrane region" description="Helical" evidence="4">
    <location>
        <begin position="670"/>
        <end position="690"/>
    </location>
</feature>
<evidence type="ECO:0000256" key="5">
    <source>
        <dbReference type="SAM" id="SignalP"/>
    </source>
</evidence>
<feature type="domain" description="Ig-like" evidence="6">
    <location>
        <begin position="395"/>
        <end position="462"/>
    </location>
</feature>
<proteinExistence type="predicted"/>
<dbReference type="InterPro" id="IPR022038">
    <property type="entry name" value="Ig-like_bact"/>
</dbReference>
<evidence type="ECO:0000256" key="1">
    <source>
        <dbReference type="ARBA" id="ARBA00022614"/>
    </source>
</evidence>
<keyword evidence="1" id="KW-0433">Leucine-rich repeat</keyword>
<dbReference type="InterPro" id="IPR001611">
    <property type="entry name" value="Leu-rich_rpt"/>
</dbReference>
<dbReference type="RefSeq" id="WP_125600446.1">
    <property type="nucleotide sequence ID" value="NZ_JBHSSM010000008.1"/>
</dbReference>
<feature type="compositionally biased region" description="Basic and acidic residues" evidence="3">
    <location>
        <begin position="38"/>
        <end position="48"/>
    </location>
</feature>
<dbReference type="PANTHER" id="PTHR48125:SF12">
    <property type="entry name" value="AT HOOK TRANSCRIPTION FACTOR FAMILY-RELATED"/>
    <property type="match status" value="1"/>
</dbReference>
<dbReference type="Pfam" id="PF07523">
    <property type="entry name" value="Big_3"/>
    <property type="match status" value="2"/>
</dbReference>
<evidence type="ECO:0000256" key="2">
    <source>
        <dbReference type="ARBA" id="ARBA00022737"/>
    </source>
</evidence>
<comment type="caution">
    <text evidence="7">The sequence shown here is derived from an EMBL/GenBank/DDBJ whole genome shotgun (WGS) entry which is preliminary data.</text>
</comment>
<dbReference type="EMBL" id="JBHSSM010000008">
    <property type="protein sequence ID" value="MFC6314499.1"/>
    <property type="molecule type" value="Genomic_DNA"/>
</dbReference>
<sequence length="699" mass="75768">MKKRKALFRVSIGMAAVLFSANLVPAIAQAATVSAESEAARPDSDQRDQQLPLPPSSPATSPDPATDPAEPIDQWMPNRKLQQLVLFFLQGLGDDAGKTWTSVADITKADLAKLKILMTTSTGLPEYDIQVDLPAELEGTWIDGVHSYSLEGLQYATNLEQLWLGSLNLHVEPGIYVGDITDSDLAILTQLPQLTHLGLQGNRITDVRPLTKLSHLRELVLTYNQIADFSALDANNYTNLEIHSQFVQPKPVYIDPETASFDLTPGYFNARLKLPKNYQSTDPLSPTKVDDKHLDRILIENPTHALSFYNAAAKANIIFDDGATENGDTTDSMGTIHYTHIYPQVTPGDVISPEDNPVALEQPYYYYMMASLGTPATGEIFFVAQPYTNDSLAQVNAHDSAIYVGDGWKAADNFDSAVGVDGQTPVAWSDIKVTGKVDLKKPGTYPITYTSASAETTINVTVKENRAQIEVRDQTIAFGTKWDPAAAFVSAYDRDGRGLSFQDLTVSGTVDTGKPGVYQVRYSYGNLTKTATITVKAPAPSEPEGTPKPPNPVDPEQPGTPTAPEKPTNPSQPTNPDKPTKPSQPAIPDKPAIPSQPARPDKPTNPSQPTGPSKPTPTEQPTNPIDPAQSTPSTEPTLPETSETHPKAPASTAKQARKNPQPNALQQTPVTFWILLAVGLTGLAAVHFWLRKRTRTDGD</sequence>
<keyword evidence="4" id="KW-0472">Membrane</keyword>
<dbReference type="InterPro" id="IPR025875">
    <property type="entry name" value="Leu-rich_rpt_4"/>
</dbReference>
<keyword evidence="4" id="KW-1133">Transmembrane helix</keyword>
<feature type="chain" id="PRO_5047029399" evidence="5">
    <location>
        <begin position="31"/>
        <end position="699"/>
    </location>
</feature>
<evidence type="ECO:0000256" key="3">
    <source>
        <dbReference type="SAM" id="MobiDB-lite"/>
    </source>
</evidence>
<dbReference type="Proteomes" id="UP001596310">
    <property type="component" value="Unassembled WGS sequence"/>
</dbReference>